<dbReference type="EMBL" id="QKYU01000007">
    <property type="protein sequence ID" value="PZW46994.1"/>
    <property type="molecule type" value="Genomic_DNA"/>
</dbReference>
<comment type="caution">
    <text evidence="2">The sequence shown here is derived from an EMBL/GenBank/DDBJ whole genome shotgun (WGS) entry which is preliminary data.</text>
</comment>
<dbReference type="AlphaFoldDB" id="A0A2W7IJ69"/>
<accession>A0A2W7IJ69</accession>
<dbReference type="PANTHER" id="PTHR22617">
    <property type="entry name" value="CHEMOTAXIS SENSOR HISTIDINE KINASE-RELATED"/>
    <property type="match status" value="1"/>
</dbReference>
<gene>
    <name evidence="2" type="ORF">C8P66_10731</name>
</gene>
<dbReference type="GO" id="GO:0006935">
    <property type="term" value="P:chemotaxis"/>
    <property type="evidence" value="ECO:0007669"/>
    <property type="project" value="InterPro"/>
</dbReference>
<dbReference type="GO" id="GO:0005829">
    <property type="term" value="C:cytosol"/>
    <property type="evidence" value="ECO:0007669"/>
    <property type="project" value="TreeGrafter"/>
</dbReference>
<dbReference type="RefSeq" id="WP_111397599.1">
    <property type="nucleotide sequence ID" value="NZ_QKYU01000007.1"/>
</dbReference>
<dbReference type="GO" id="GO:0007165">
    <property type="term" value="P:signal transduction"/>
    <property type="evidence" value="ECO:0007669"/>
    <property type="project" value="InterPro"/>
</dbReference>
<dbReference type="Pfam" id="PF01584">
    <property type="entry name" value="CheW"/>
    <property type="match status" value="3"/>
</dbReference>
<evidence type="ECO:0000259" key="1">
    <source>
        <dbReference type="PROSITE" id="PS50851"/>
    </source>
</evidence>
<dbReference type="SUPFAM" id="SSF50341">
    <property type="entry name" value="CheW-like"/>
    <property type="match status" value="3"/>
</dbReference>
<dbReference type="Gene3D" id="2.40.50.180">
    <property type="entry name" value="CheA-289, Domain 4"/>
    <property type="match status" value="3"/>
</dbReference>
<dbReference type="InterPro" id="IPR039315">
    <property type="entry name" value="CheW"/>
</dbReference>
<dbReference type="OrthoDB" id="3291462at2"/>
<feature type="domain" description="CheW-like" evidence="1">
    <location>
        <begin position="13"/>
        <end position="147"/>
    </location>
</feature>
<evidence type="ECO:0000313" key="3">
    <source>
        <dbReference type="Proteomes" id="UP000249688"/>
    </source>
</evidence>
<name>A0A2W7IJ69_9PROT</name>
<dbReference type="Proteomes" id="UP000249688">
    <property type="component" value="Unassembled WGS sequence"/>
</dbReference>
<dbReference type="SMART" id="SM00260">
    <property type="entry name" value="CheW"/>
    <property type="match status" value="3"/>
</dbReference>
<dbReference type="PANTHER" id="PTHR22617:SF23">
    <property type="entry name" value="CHEMOTAXIS PROTEIN CHEW"/>
    <property type="match status" value="1"/>
</dbReference>
<sequence length="457" mass="48456">MNGDISETTAQDAFRFLSVGLCDRRFALPLDRVIGVVESDKVTPIPFSPPPFEGLVQAMGQIVPQISLAALLGLPAREGGILVVVSDAGGSLALRVEQVFAMLQIDRERLAEGSFSDGPITHTVISMDQLTSGVLVETSSEAGAVLLAPDTAAPMLGGDFAKPGAEPYLIVGVSNQTYAVKLPDVLELIELSSLQPVPHGPDWISGMIDLRGEPILGLSLARLLDQPEEGSGRLGLVFARPQGRVALIASRSLGIEHFTDDQIHPLPEPIGGIASYLVRQADSIAGVIDPDGLLRPIEATLPDWIPLAAVTAAETTQVEPTRYRQLLTVRAGAETLAIPLDRIHRLQASVQFTPIPDLGTGFDGMADIGDGVVPVIDLRRTDGLRPPAAGPLPPCVLARIEGSVAGLIVDQVLRIETVPEDQFMPALDAPGLPMSDVLHFQGRLMSVLSLDRLLPPL</sequence>
<keyword evidence="3" id="KW-1185">Reference proteome</keyword>
<reference evidence="2 3" key="1">
    <citation type="submission" date="2018-06" db="EMBL/GenBank/DDBJ databases">
        <title>Genomic Encyclopedia of Archaeal and Bacterial Type Strains, Phase II (KMG-II): from individual species to whole genera.</title>
        <authorList>
            <person name="Goeker M."/>
        </authorList>
    </citation>
    <scope>NUCLEOTIDE SEQUENCE [LARGE SCALE GENOMIC DNA]</scope>
    <source>
        <strain evidence="2 3">DSM 24525</strain>
    </source>
</reference>
<dbReference type="InterPro" id="IPR002545">
    <property type="entry name" value="CheW-lke_dom"/>
</dbReference>
<protein>
    <submittedName>
        <fullName evidence="2">Chemotaxis signal transduction protein</fullName>
    </submittedName>
</protein>
<proteinExistence type="predicted"/>
<dbReference type="InterPro" id="IPR036061">
    <property type="entry name" value="CheW-like_dom_sf"/>
</dbReference>
<organism evidence="2 3">
    <name type="scientific">Humitalea rosea</name>
    <dbReference type="NCBI Taxonomy" id="990373"/>
    <lineage>
        <taxon>Bacteria</taxon>
        <taxon>Pseudomonadati</taxon>
        <taxon>Pseudomonadota</taxon>
        <taxon>Alphaproteobacteria</taxon>
        <taxon>Acetobacterales</taxon>
        <taxon>Roseomonadaceae</taxon>
        <taxon>Humitalea</taxon>
    </lineage>
</organism>
<feature type="domain" description="CheW-like" evidence="1">
    <location>
        <begin position="165"/>
        <end position="299"/>
    </location>
</feature>
<dbReference type="PROSITE" id="PS50851">
    <property type="entry name" value="CHEW"/>
    <property type="match status" value="3"/>
</dbReference>
<dbReference type="Gene3D" id="2.30.30.40">
    <property type="entry name" value="SH3 Domains"/>
    <property type="match status" value="2"/>
</dbReference>
<feature type="domain" description="CheW-like" evidence="1">
    <location>
        <begin position="323"/>
        <end position="457"/>
    </location>
</feature>
<evidence type="ECO:0000313" key="2">
    <source>
        <dbReference type="EMBL" id="PZW46994.1"/>
    </source>
</evidence>